<keyword evidence="1 2" id="KW-0378">Hydrolase</keyword>
<feature type="short sequence motif" description="HXTX 2" evidence="2">
    <location>
        <begin position="173"/>
        <end position="176"/>
    </location>
</feature>
<feature type="active site" description="Proton donor" evidence="2">
    <location>
        <position position="88"/>
    </location>
</feature>
<dbReference type="GO" id="GO:0004113">
    <property type="term" value="F:2',3'-cyclic-nucleotide 3'-phosphodiesterase activity"/>
    <property type="evidence" value="ECO:0007669"/>
    <property type="project" value="InterPro"/>
</dbReference>
<dbReference type="Gene3D" id="3.90.1140.10">
    <property type="entry name" value="Cyclic phosphodiesterase"/>
    <property type="match status" value="1"/>
</dbReference>
<comment type="similarity">
    <text evidence="2">Belongs to the 2H phosphoesterase superfamily. ThpR family.</text>
</comment>
<organism evidence="3 4">
    <name type="scientific">Baekduia soli</name>
    <dbReference type="NCBI Taxonomy" id="496014"/>
    <lineage>
        <taxon>Bacteria</taxon>
        <taxon>Bacillati</taxon>
        <taxon>Actinomycetota</taxon>
        <taxon>Thermoleophilia</taxon>
        <taxon>Solirubrobacterales</taxon>
        <taxon>Baekduiaceae</taxon>
        <taxon>Baekduia</taxon>
    </lineage>
</organism>
<accession>A0A5B8U7G7</accession>
<name>A0A5B8U7G7_9ACTN</name>
<dbReference type="InterPro" id="IPR009097">
    <property type="entry name" value="Cyclic_Pdiesterase"/>
</dbReference>
<dbReference type="KEGG" id="bsol:FSW04_16135"/>
<comment type="catalytic activity">
    <reaction evidence="2">
        <text>a 3'-end 2',3'-cyclophospho-ribonucleotide-RNA + H2O = a 3'-end 2'-phospho-ribonucleotide-RNA + H(+)</text>
        <dbReference type="Rhea" id="RHEA:11828"/>
        <dbReference type="Rhea" id="RHEA-COMP:10464"/>
        <dbReference type="Rhea" id="RHEA-COMP:17353"/>
        <dbReference type="ChEBI" id="CHEBI:15377"/>
        <dbReference type="ChEBI" id="CHEBI:15378"/>
        <dbReference type="ChEBI" id="CHEBI:83064"/>
        <dbReference type="ChEBI" id="CHEBI:173113"/>
        <dbReference type="EC" id="3.1.4.58"/>
    </reaction>
</comment>
<evidence type="ECO:0000313" key="3">
    <source>
        <dbReference type="EMBL" id="QEC48950.1"/>
    </source>
</evidence>
<dbReference type="OrthoDB" id="9787070at2"/>
<proteinExistence type="inferred from homology"/>
<protein>
    <recommendedName>
        <fullName evidence="2">RNA 2',3'-cyclic phosphodiesterase</fullName>
        <shortName evidence="2">RNA 2',3'-CPDase</shortName>
        <ecNumber evidence="2">3.1.4.58</ecNumber>
    </recommendedName>
</protein>
<keyword evidence="4" id="KW-1185">Reference proteome</keyword>
<dbReference type="HAMAP" id="MF_01940">
    <property type="entry name" value="RNA_CPDase"/>
    <property type="match status" value="1"/>
</dbReference>
<gene>
    <name evidence="3" type="primary">thpR</name>
    <name evidence="3" type="ORF">FSW04_16135</name>
</gene>
<feature type="short sequence motif" description="HXTX 1" evidence="2">
    <location>
        <begin position="88"/>
        <end position="91"/>
    </location>
</feature>
<dbReference type="Proteomes" id="UP000321805">
    <property type="component" value="Chromosome"/>
</dbReference>
<evidence type="ECO:0000256" key="1">
    <source>
        <dbReference type="ARBA" id="ARBA00022801"/>
    </source>
</evidence>
<dbReference type="PANTHER" id="PTHR35561:SF1">
    <property type="entry name" value="RNA 2',3'-CYCLIC PHOSPHODIESTERASE"/>
    <property type="match status" value="1"/>
</dbReference>
<comment type="function">
    <text evidence="2">Hydrolyzes RNA 2',3'-cyclic phosphodiester to an RNA 2'-phosphomonoester.</text>
</comment>
<dbReference type="AlphaFoldDB" id="A0A5B8U7G7"/>
<dbReference type="NCBIfam" id="TIGR02258">
    <property type="entry name" value="2_5_ligase"/>
    <property type="match status" value="1"/>
</dbReference>
<dbReference type="PANTHER" id="PTHR35561">
    <property type="entry name" value="RNA 2',3'-CYCLIC PHOSPHODIESTERASE"/>
    <property type="match status" value="1"/>
</dbReference>
<evidence type="ECO:0000313" key="4">
    <source>
        <dbReference type="Proteomes" id="UP000321805"/>
    </source>
</evidence>
<dbReference type="Pfam" id="PF13563">
    <property type="entry name" value="2_5_RNA_ligase2"/>
    <property type="match status" value="1"/>
</dbReference>
<sequence>MTATRRRGGSRGAWCCPAGASTCAIARRRSRCTSSAGSCGARRTEAVSARLFVAVALGGEDRAALAGWAAAAVGADAGLRVVGAAQLHLTLVFLGHRRLDEVAALAELVALREGAPAPALRTAGALWLPPRRPTVLAVAVEDLGGRLEALYAGVWADLGALGHEPPRRGLRPHVTVARVRRGWSAPAAPPHDPPARALRAEGLELVRSRLGGGPARYETLSRATFAAES</sequence>
<reference evidence="3 4" key="1">
    <citation type="journal article" date="2018" name="J. Microbiol.">
        <title>Baekduia soli gen. nov., sp. nov., a novel bacterium isolated from the soil of Baekdu Mountain and proposal of a novel family name, Baekduiaceae fam. nov.</title>
        <authorList>
            <person name="An D.S."/>
            <person name="Siddiqi M.Z."/>
            <person name="Kim K.H."/>
            <person name="Yu H.S."/>
            <person name="Im W.T."/>
        </authorList>
    </citation>
    <scope>NUCLEOTIDE SEQUENCE [LARGE SCALE GENOMIC DNA]</scope>
    <source>
        <strain evidence="3 4">BR7-21</strain>
    </source>
</reference>
<dbReference type="GO" id="GO:0008664">
    <property type="term" value="F:RNA 2',3'-cyclic 3'-phosphodiesterase activity"/>
    <property type="evidence" value="ECO:0007669"/>
    <property type="project" value="UniProtKB-EC"/>
</dbReference>
<dbReference type="InterPro" id="IPR004175">
    <property type="entry name" value="RNA_CPDase"/>
</dbReference>
<evidence type="ECO:0000256" key="2">
    <source>
        <dbReference type="HAMAP-Rule" id="MF_01940"/>
    </source>
</evidence>
<dbReference type="SUPFAM" id="SSF55144">
    <property type="entry name" value="LigT-like"/>
    <property type="match status" value="1"/>
</dbReference>
<dbReference type="EMBL" id="CP042430">
    <property type="protein sequence ID" value="QEC48950.1"/>
    <property type="molecule type" value="Genomic_DNA"/>
</dbReference>
<dbReference type="EC" id="3.1.4.58" evidence="2"/>
<feature type="active site" description="Proton acceptor" evidence="2">
    <location>
        <position position="173"/>
    </location>
</feature>